<evidence type="ECO:0000256" key="4">
    <source>
        <dbReference type="ARBA" id="ARBA00023015"/>
    </source>
</evidence>
<name>A0ABR4PGY6_9HELO</name>
<organism evidence="9 10">
    <name type="scientific">Phlyctema vagabunda</name>
    <dbReference type="NCBI Taxonomy" id="108571"/>
    <lineage>
        <taxon>Eukaryota</taxon>
        <taxon>Fungi</taxon>
        <taxon>Dikarya</taxon>
        <taxon>Ascomycota</taxon>
        <taxon>Pezizomycotina</taxon>
        <taxon>Leotiomycetes</taxon>
        <taxon>Helotiales</taxon>
        <taxon>Dermateaceae</taxon>
        <taxon>Phlyctema</taxon>
    </lineage>
</organism>
<feature type="region of interest" description="Disordered" evidence="7">
    <location>
        <begin position="1"/>
        <end position="301"/>
    </location>
</feature>
<dbReference type="Gene3D" id="3.30.50.10">
    <property type="entry name" value="Erythroid Transcription Factor GATA-1, subunit A"/>
    <property type="match status" value="1"/>
</dbReference>
<evidence type="ECO:0000256" key="3">
    <source>
        <dbReference type="ARBA" id="ARBA00022833"/>
    </source>
</evidence>
<feature type="compositionally biased region" description="Pro residues" evidence="7">
    <location>
        <begin position="203"/>
        <end position="216"/>
    </location>
</feature>
<accession>A0ABR4PGY6</accession>
<comment type="caution">
    <text evidence="9">The sequence shown here is derived from an EMBL/GenBank/DDBJ whole genome shotgun (WGS) entry which is preliminary data.</text>
</comment>
<keyword evidence="4" id="KW-0805">Transcription regulation</keyword>
<dbReference type="InterPro" id="IPR000679">
    <property type="entry name" value="Znf_GATA"/>
</dbReference>
<sequence>MEAVDSGSRHSGISALINHDRQPEPVERTYPPPTGMAAAAVISQPSMYSNGPPPPPPPPYSSSWSHHPPPPHSLSGLISPPESRRTSDNNHEPPPLQTAPQRQSLPSIHEALNSGPKPTSSYTSPVSTGPPHPQMPYTQSQKPSMPRPYSEHPPYSAPPQRHNSPPQPAPPVHTQNPFSRAEPMPSSFPENRHPSTSSLQAAPAPPPNPYAAPPAPRFDAPRYEPEPRPSERPQPNGYASHTSQGPYGYPSGSVAPSSDSGYTSSQPGPHGSSHNQPRYQQREGRQSGDWAYGGQPDVKKMEPPFATAMKRHLDIWDFENSLAQVNASSGALRSWSAHYGSIAQEQQRTTTIPERMPSLEDCNEMMAHNQKIQGALQWMKETIYQQEHALADQRMREQGGKDYDADDMSIYGDDMKSQGFGGSESKKRRGRAAHPGRCHSCNRAETPEWRRGPDGARTLCNACGLHYAKLTRKNNTMKQSQGSNGTGSQLRPKSMDDHSPRPL</sequence>
<dbReference type="SMART" id="SM00401">
    <property type="entry name" value="ZnF_GATA"/>
    <property type="match status" value="1"/>
</dbReference>
<feature type="compositionally biased region" description="Basic and acidic residues" evidence="7">
    <location>
        <begin position="493"/>
        <end position="503"/>
    </location>
</feature>
<keyword evidence="2 6" id="KW-0863">Zinc-finger</keyword>
<evidence type="ECO:0000256" key="5">
    <source>
        <dbReference type="ARBA" id="ARBA00023163"/>
    </source>
</evidence>
<feature type="compositionally biased region" description="Basic and acidic residues" evidence="7">
    <location>
        <begin position="82"/>
        <end position="91"/>
    </location>
</feature>
<dbReference type="PANTHER" id="PTHR47172">
    <property type="entry name" value="OS01G0976800 PROTEIN"/>
    <property type="match status" value="1"/>
</dbReference>
<evidence type="ECO:0000256" key="1">
    <source>
        <dbReference type="ARBA" id="ARBA00022723"/>
    </source>
</evidence>
<keyword evidence="1" id="KW-0479">Metal-binding</keyword>
<feature type="compositionally biased region" description="Polar residues" evidence="7">
    <location>
        <begin position="473"/>
        <end position="491"/>
    </location>
</feature>
<feature type="compositionally biased region" description="Pro residues" evidence="7">
    <location>
        <begin position="51"/>
        <end position="60"/>
    </location>
</feature>
<feature type="compositionally biased region" description="Basic and acidic residues" evidence="7">
    <location>
        <begin position="18"/>
        <end position="27"/>
    </location>
</feature>
<evidence type="ECO:0000313" key="9">
    <source>
        <dbReference type="EMBL" id="KAL3422599.1"/>
    </source>
</evidence>
<evidence type="ECO:0000259" key="8">
    <source>
        <dbReference type="PROSITE" id="PS50114"/>
    </source>
</evidence>
<dbReference type="PROSITE" id="PS50114">
    <property type="entry name" value="GATA_ZN_FINGER_2"/>
    <property type="match status" value="1"/>
</dbReference>
<feature type="region of interest" description="Disordered" evidence="7">
    <location>
        <begin position="414"/>
        <end position="438"/>
    </location>
</feature>
<evidence type="ECO:0000256" key="7">
    <source>
        <dbReference type="SAM" id="MobiDB-lite"/>
    </source>
</evidence>
<dbReference type="CDD" id="cd00202">
    <property type="entry name" value="ZnF_GATA"/>
    <property type="match status" value="1"/>
</dbReference>
<reference evidence="9 10" key="1">
    <citation type="submission" date="2024-06" db="EMBL/GenBank/DDBJ databases">
        <title>Complete genome of Phlyctema vagabunda strain 19-DSS-EL-015.</title>
        <authorList>
            <person name="Fiorenzani C."/>
        </authorList>
    </citation>
    <scope>NUCLEOTIDE SEQUENCE [LARGE SCALE GENOMIC DNA]</scope>
    <source>
        <strain evidence="9 10">19-DSS-EL-015</strain>
    </source>
</reference>
<feature type="compositionally biased region" description="Polar residues" evidence="7">
    <location>
        <begin position="254"/>
        <end position="279"/>
    </location>
</feature>
<dbReference type="PANTHER" id="PTHR47172:SF24">
    <property type="entry name" value="GATA ZINC FINGER DOMAIN-CONTAINING PROTEIN 14-RELATED"/>
    <property type="match status" value="1"/>
</dbReference>
<keyword evidence="5" id="KW-0804">Transcription</keyword>
<gene>
    <name evidence="9" type="ORF">PVAG01_06755</name>
</gene>
<dbReference type="Pfam" id="PF00320">
    <property type="entry name" value="GATA"/>
    <property type="match status" value="1"/>
</dbReference>
<dbReference type="SUPFAM" id="SSF57716">
    <property type="entry name" value="Glucocorticoid receptor-like (DNA-binding domain)"/>
    <property type="match status" value="1"/>
</dbReference>
<dbReference type="EMBL" id="JBFCZG010000005">
    <property type="protein sequence ID" value="KAL3422599.1"/>
    <property type="molecule type" value="Genomic_DNA"/>
</dbReference>
<dbReference type="PROSITE" id="PS00344">
    <property type="entry name" value="GATA_ZN_FINGER_1"/>
    <property type="match status" value="1"/>
</dbReference>
<feature type="compositionally biased region" description="Basic residues" evidence="7">
    <location>
        <begin position="426"/>
        <end position="437"/>
    </location>
</feature>
<dbReference type="Proteomes" id="UP001629113">
    <property type="component" value="Unassembled WGS sequence"/>
</dbReference>
<dbReference type="InterPro" id="IPR013088">
    <property type="entry name" value="Znf_NHR/GATA"/>
</dbReference>
<evidence type="ECO:0000256" key="2">
    <source>
        <dbReference type="ARBA" id="ARBA00022771"/>
    </source>
</evidence>
<feature type="region of interest" description="Disordered" evidence="7">
    <location>
        <begin position="471"/>
        <end position="503"/>
    </location>
</feature>
<protein>
    <submittedName>
        <fullName evidence="9">GATA zinc finger domain-containing protein 10</fullName>
    </submittedName>
</protein>
<proteinExistence type="predicted"/>
<feature type="domain" description="GATA-type" evidence="8">
    <location>
        <begin position="437"/>
        <end position="467"/>
    </location>
</feature>
<keyword evidence="10" id="KW-1185">Reference proteome</keyword>
<evidence type="ECO:0000256" key="6">
    <source>
        <dbReference type="PROSITE-ProRule" id="PRU00094"/>
    </source>
</evidence>
<feature type="compositionally biased region" description="Basic and acidic residues" evidence="7">
    <location>
        <begin position="219"/>
        <end position="231"/>
    </location>
</feature>
<feature type="compositionally biased region" description="Polar residues" evidence="7">
    <location>
        <begin position="116"/>
        <end position="127"/>
    </location>
</feature>
<keyword evidence="3" id="KW-0862">Zinc</keyword>
<evidence type="ECO:0000313" key="10">
    <source>
        <dbReference type="Proteomes" id="UP001629113"/>
    </source>
</evidence>